<dbReference type="InterPro" id="IPR000121">
    <property type="entry name" value="PEP_util_C"/>
</dbReference>
<dbReference type="Gene3D" id="3.20.20.60">
    <property type="entry name" value="Phosphoenolpyruvate-binding domains"/>
    <property type="match status" value="1"/>
</dbReference>
<dbReference type="GO" id="GO:0008965">
    <property type="term" value="F:phosphoenolpyruvate-protein phosphotransferase activity"/>
    <property type="evidence" value="ECO:0007669"/>
    <property type="project" value="UniProtKB-EC"/>
</dbReference>
<keyword evidence="8" id="KW-0762">Sugar transport</keyword>
<dbReference type="PRINTS" id="PR00107">
    <property type="entry name" value="PHOSPHOCPHPR"/>
</dbReference>
<evidence type="ECO:0000256" key="3">
    <source>
        <dbReference type="ARBA" id="ARBA00004496"/>
    </source>
</evidence>
<evidence type="ECO:0000259" key="15">
    <source>
        <dbReference type="PROSITE" id="PS51350"/>
    </source>
</evidence>
<comment type="subcellular location">
    <subcellularLocation>
        <location evidence="3">Cytoplasm</location>
    </subcellularLocation>
</comment>
<keyword evidence="17" id="KW-1185">Reference proteome</keyword>
<sequence>MTAPQLNLSAFANGTVVPLEAVPDPVFAGRLMGDGLAIDPRDGVLHAPCAGRIVQLHASRHACTLETASGARVLLHIGLDTVLLQGEGFSARIAEGDSVQAGQPLIEFDAAVLERHGKPSLTVLVVENSDEHRISWRASDGSIAVGAALLTLVGAEPVAAAVEAGGDETASGWAVVAHAGGLHARPSALVANAVKAFTATVEIHLHGKRANARSATALMTLGVGEGDEVQLTAVGARAGDALEAAIVALETVTAAAVHAAPAAPAAAAPARELAPHQLGGVIASPGFALGTTARFEHGVGEIHEQGEGEILERRALDAALHAVIGDIEAAVAEAERRGLADQAGIYAAHHALAEDPEMLAQAQALIGAGKSAAFAWRAAAQAQCEALVATGNPLLAGRANDLRDVERQVLRKLAGDAASAPELPPHAVLLADDLLPSDFPALERAGVAAIVTAHGGPTSHVAILARAQGIPTLVAVGPQLAELAAGTLVIVDAEHGVLDTAPGEERLAAARAEVERRRVARAAALASAHAAATTADGVRIEIAANIATPADAREAVKLGAEAVGLLRTELLFLDRTTAPTEAEQRADYQAVIDALEGRSAIIRTLDVGADKELPYIPMPAEENPALGLRGIRLCLAREALLTEQLRAILAVKPLAAVKIMLPMVTDLAEITETRAVLDRLAAEMGISERVQLGVMIETPSAAVLADQLAREADFFSVGTNDLTQYALCMDRVNAALAARLDGLHPAVLRLMAQAAEGAARHGRWLGVCGAMASDPVAVPLLIGLGVTELSASPAVIPEIKAVVRRVTLAECQAAARAALQLSSPEAIRAHVKATWPWLDASA</sequence>
<reference evidence="16 17" key="1">
    <citation type="submission" date="2019-03" db="EMBL/GenBank/DDBJ databases">
        <title>Genomic Encyclopedia of Type Strains, Phase IV (KMG-IV): sequencing the most valuable type-strain genomes for metagenomic binning, comparative biology and taxonomic classification.</title>
        <authorList>
            <person name="Goeker M."/>
        </authorList>
    </citation>
    <scope>NUCLEOTIDE SEQUENCE [LARGE SCALE GENOMIC DNA]</scope>
    <source>
        <strain evidence="16 17">DSM 25287</strain>
    </source>
</reference>
<dbReference type="PROSITE" id="PS00371">
    <property type="entry name" value="PTS_EIIA_TYPE_1_HIS"/>
    <property type="match status" value="1"/>
</dbReference>
<comment type="catalytic activity">
    <reaction evidence="1">
        <text>L-histidyl-[protein] + phosphoenolpyruvate = N(pros)-phospho-L-histidyl-[protein] + pyruvate</text>
        <dbReference type="Rhea" id="RHEA:23880"/>
        <dbReference type="Rhea" id="RHEA-COMP:9745"/>
        <dbReference type="Rhea" id="RHEA-COMP:9746"/>
        <dbReference type="ChEBI" id="CHEBI:15361"/>
        <dbReference type="ChEBI" id="CHEBI:29979"/>
        <dbReference type="ChEBI" id="CHEBI:58702"/>
        <dbReference type="ChEBI" id="CHEBI:64837"/>
        <dbReference type="EC" id="2.7.3.9"/>
    </reaction>
</comment>
<dbReference type="Pfam" id="PF00381">
    <property type="entry name" value="PTS-HPr"/>
    <property type="match status" value="1"/>
</dbReference>
<dbReference type="RefSeq" id="WP_132544362.1">
    <property type="nucleotide sequence ID" value="NZ_SLWY01000017.1"/>
</dbReference>
<dbReference type="InterPro" id="IPR035895">
    <property type="entry name" value="HPr-like_sf"/>
</dbReference>
<evidence type="ECO:0000256" key="9">
    <source>
        <dbReference type="ARBA" id="ARBA00022679"/>
    </source>
</evidence>
<dbReference type="NCBIfam" id="TIGR01003">
    <property type="entry name" value="PTS_HPr_family"/>
    <property type="match status" value="1"/>
</dbReference>
<dbReference type="PROSITE" id="PS51093">
    <property type="entry name" value="PTS_EIIA_TYPE_1"/>
    <property type="match status" value="1"/>
</dbReference>
<dbReference type="NCBIfam" id="TIGR00830">
    <property type="entry name" value="PTBA"/>
    <property type="match status" value="1"/>
</dbReference>
<dbReference type="GO" id="GO:0016301">
    <property type="term" value="F:kinase activity"/>
    <property type="evidence" value="ECO:0007669"/>
    <property type="project" value="UniProtKB-KW"/>
</dbReference>
<dbReference type="Gene3D" id="1.10.274.10">
    <property type="entry name" value="PtsI, HPr-binding domain"/>
    <property type="match status" value="1"/>
</dbReference>
<dbReference type="PANTHER" id="PTHR46244:SF6">
    <property type="entry name" value="PHOSPHOENOLPYRUVATE-PROTEIN PHOSPHOTRANSFERASE"/>
    <property type="match status" value="1"/>
</dbReference>
<dbReference type="EC" id="2.7.3.9" evidence="5"/>
<dbReference type="GO" id="GO:0046872">
    <property type="term" value="F:metal ion binding"/>
    <property type="evidence" value="ECO:0007669"/>
    <property type="project" value="UniProtKB-KW"/>
</dbReference>
<evidence type="ECO:0000256" key="5">
    <source>
        <dbReference type="ARBA" id="ARBA00012232"/>
    </source>
</evidence>
<dbReference type="SUPFAM" id="SSF52009">
    <property type="entry name" value="Phosphohistidine domain"/>
    <property type="match status" value="1"/>
</dbReference>
<organism evidence="16 17">
    <name type="scientific">Plasticicumulans lactativorans</name>
    <dbReference type="NCBI Taxonomy" id="1133106"/>
    <lineage>
        <taxon>Bacteria</taxon>
        <taxon>Pseudomonadati</taxon>
        <taxon>Pseudomonadota</taxon>
        <taxon>Gammaproteobacteria</taxon>
        <taxon>Candidatus Competibacteraceae</taxon>
        <taxon>Plasticicumulans</taxon>
    </lineage>
</organism>
<name>A0A4R2LAC9_9GAMM</name>
<dbReference type="SUPFAM" id="SSF51261">
    <property type="entry name" value="Duplicated hybrid motif"/>
    <property type="match status" value="1"/>
</dbReference>
<dbReference type="Pfam" id="PF05524">
    <property type="entry name" value="PEP-utilisers_N"/>
    <property type="match status" value="1"/>
</dbReference>
<dbReference type="PROSITE" id="PS00369">
    <property type="entry name" value="PTS_HPR_HIS"/>
    <property type="match status" value="1"/>
</dbReference>
<dbReference type="Pfam" id="PF02896">
    <property type="entry name" value="PEP-utilizers_C"/>
    <property type="match status" value="1"/>
</dbReference>
<evidence type="ECO:0000256" key="13">
    <source>
        <dbReference type="ARBA" id="ARBA00022842"/>
    </source>
</evidence>
<dbReference type="GO" id="GO:0009401">
    <property type="term" value="P:phosphoenolpyruvate-dependent sugar phosphotransferase system"/>
    <property type="evidence" value="ECO:0007669"/>
    <property type="project" value="UniProtKB-KW"/>
</dbReference>
<protein>
    <recommendedName>
        <fullName evidence="5">phosphoenolpyruvate--protein phosphotransferase</fullName>
        <ecNumber evidence="5">2.7.3.9</ecNumber>
    </recommendedName>
</protein>
<dbReference type="SUPFAM" id="SSF47831">
    <property type="entry name" value="Enzyme I of the PEP:sugar phosphotransferase system HPr-binding (sub)domain"/>
    <property type="match status" value="1"/>
</dbReference>
<dbReference type="CDD" id="cd00367">
    <property type="entry name" value="PTS-HPr_like"/>
    <property type="match status" value="1"/>
</dbReference>
<gene>
    <name evidence="16" type="ORF">EV699_11737</name>
</gene>
<dbReference type="InterPro" id="IPR036637">
    <property type="entry name" value="Phosphohistidine_dom_sf"/>
</dbReference>
<dbReference type="Proteomes" id="UP000295765">
    <property type="component" value="Unassembled WGS sequence"/>
</dbReference>
<dbReference type="InterPro" id="IPR040442">
    <property type="entry name" value="Pyrv_kinase-like_dom_sf"/>
</dbReference>
<comment type="caution">
    <text evidence="16">The sequence shown here is derived from an EMBL/GenBank/DDBJ whole genome shotgun (WGS) entry which is preliminary data.</text>
</comment>
<dbReference type="PRINTS" id="PR01736">
    <property type="entry name" value="PHPHTRNFRASE"/>
</dbReference>
<dbReference type="InterPro" id="IPR001020">
    <property type="entry name" value="PTS_HPr_His_P_site"/>
</dbReference>
<keyword evidence="12" id="KW-0418">Kinase</keyword>
<dbReference type="InterPro" id="IPR000032">
    <property type="entry name" value="HPr-like"/>
</dbReference>
<evidence type="ECO:0000256" key="1">
    <source>
        <dbReference type="ARBA" id="ARBA00000683"/>
    </source>
</evidence>
<keyword evidence="7" id="KW-0963">Cytoplasm</keyword>
<keyword evidence="13" id="KW-0460">Magnesium</keyword>
<evidence type="ECO:0000313" key="17">
    <source>
        <dbReference type="Proteomes" id="UP000295765"/>
    </source>
</evidence>
<dbReference type="InterPro" id="IPR050499">
    <property type="entry name" value="PEP-utilizing_PTS_enzyme"/>
</dbReference>
<dbReference type="PROSITE" id="PS51350">
    <property type="entry name" value="PTS_HPR_DOM"/>
    <property type="match status" value="1"/>
</dbReference>
<evidence type="ECO:0000256" key="10">
    <source>
        <dbReference type="ARBA" id="ARBA00022683"/>
    </source>
</evidence>
<dbReference type="EMBL" id="SLWY01000017">
    <property type="protein sequence ID" value="TCO79728.1"/>
    <property type="molecule type" value="Genomic_DNA"/>
</dbReference>
<dbReference type="InterPro" id="IPR011055">
    <property type="entry name" value="Dup_hybrid_motif"/>
</dbReference>
<dbReference type="InterPro" id="IPR006318">
    <property type="entry name" value="PTS_EI-like"/>
</dbReference>
<dbReference type="InterPro" id="IPR015813">
    <property type="entry name" value="Pyrv/PenolPyrv_kinase-like_dom"/>
</dbReference>
<dbReference type="InterPro" id="IPR036618">
    <property type="entry name" value="PtsI_HPr-bd_sf"/>
</dbReference>
<evidence type="ECO:0000256" key="6">
    <source>
        <dbReference type="ARBA" id="ARBA00022448"/>
    </source>
</evidence>
<evidence type="ECO:0000256" key="2">
    <source>
        <dbReference type="ARBA" id="ARBA00001946"/>
    </source>
</evidence>
<evidence type="ECO:0000259" key="14">
    <source>
        <dbReference type="PROSITE" id="PS51093"/>
    </source>
</evidence>
<comment type="similarity">
    <text evidence="4">Belongs to the PEP-utilizing enzyme family.</text>
</comment>
<dbReference type="Gene3D" id="3.30.1340.10">
    <property type="entry name" value="HPr-like"/>
    <property type="match status" value="1"/>
</dbReference>
<dbReference type="PANTHER" id="PTHR46244">
    <property type="entry name" value="PHOSPHOENOLPYRUVATE-PROTEIN PHOSPHOTRANSFERASE"/>
    <property type="match status" value="1"/>
</dbReference>
<dbReference type="Pfam" id="PF00358">
    <property type="entry name" value="PTS_EIIA_1"/>
    <property type="match status" value="1"/>
</dbReference>
<dbReference type="Gene3D" id="2.70.70.10">
    <property type="entry name" value="Glucose Permease (Domain IIA)"/>
    <property type="match status" value="1"/>
</dbReference>
<keyword evidence="16" id="KW-0670">Pyruvate</keyword>
<feature type="domain" description="PTS EIIA type-1" evidence="14">
    <location>
        <begin position="24"/>
        <end position="128"/>
    </location>
</feature>
<dbReference type="Pfam" id="PF00391">
    <property type="entry name" value="PEP-utilizers"/>
    <property type="match status" value="1"/>
</dbReference>
<accession>A0A4R2LAC9</accession>
<dbReference type="GO" id="GO:0005737">
    <property type="term" value="C:cytoplasm"/>
    <property type="evidence" value="ECO:0007669"/>
    <property type="project" value="UniProtKB-SubCell"/>
</dbReference>
<evidence type="ECO:0000256" key="11">
    <source>
        <dbReference type="ARBA" id="ARBA00022723"/>
    </source>
</evidence>
<dbReference type="InterPro" id="IPR001127">
    <property type="entry name" value="PTS_EIIA_1_perm"/>
</dbReference>
<keyword evidence="9 16" id="KW-0808">Transferase</keyword>
<comment type="cofactor">
    <cofactor evidence="2">
        <name>Mg(2+)</name>
        <dbReference type="ChEBI" id="CHEBI:18420"/>
    </cofactor>
</comment>
<feature type="domain" description="HPr" evidence="15">
    <location>
        <begin position="169"/>
        <end position="257"/>
    </location>
</feature>
<proteinExistence type="inferred from homology"/>
<keyword evidence="6" id="KW-0813">Transport</keyword>
<dbReference type="NCBIfam" id="TIGR01417">
    <property type="entry name" value="PTS_I_fam"/>
    <property type="match status" value="1"/>
</dbReference>
<dbReference type="AlphaFoldDB" id="A0A4R2LAC9"/>
<evidence type="ECO:0000256" key="12">
    <source>
        <dbReference type="ARBA" id="ARBA00022777"/>
    </source>
</evidence>
<keyword evidence="11" id="KW-0479">Metal-binding</keyword>
<dbReference type="Gene3D" id="3.50.30.10">
    <property type="entry name" value="Phosphohistidine domain"/>
    <property type="match status" value="1"/>
</dbReference>
<evidence type="ECO:0000256" key="4">
    <source>
        <dbReference type="ARBA" id="ARBA00007837"/>
    </source>
</evidence>
<dbReference type="InterPro" id="IPR008279">
    <property type="entry name" value="PEP-util_enz_mobile_dom"/>
</dbReference>
<evidence type="ECO:0000313" key="16">
    <source>
        <dbReference type="EMBL" id="TCO79728.1"/>
    </source>
</evidence>
<dbReference type="SUPFAM" id="SSF55594">
    <property type="entry name" value="HPr-like"/>
    <property type="match status" value="1"/>
</dbReference>
<keyword evidence="10" id="KW-0598">Phosphotransferase system</keyword>
<evidence type="ECO:0000256" key="8">
    <source>
        <dbReference type="ARBA" id="ARBA00022597"/>
    </source>
</evidence>
<dbReference type="SUPFAM" id="SSF51621">
    <property type="entry name" value="Phosphoenolpyruvate/pyruvate domain"/>
    <property type="match status" value="1"/>
</dbReference>
<dbReference type="OrthoDB" id="9765468at2"/>
<dbReference type="InterPro" id="IPR008731">
    <property type="entry name" value="PTS_EIN"/>
</dbReference>
<evidence type="ECO:0000256" key="7">
    <source>
        <dbReference type="ARBA" id="ARBA00022490"/>
    </source>
</evidence>